<dbReference type="InterPro" id="IPR013112">
    <property type="entry name" value="FAD-bd_8"/>
</dbReference>
<dbReference type="PROSITE" id="PS51384">
    <property type="entry name" value="FAD_FR"/>
    <property type="match status" value="1"/>
</dbReference>
<feature type="transmembrane region" description="Helical" evidence="14">
    <location>
        <begin position="236"/>
        <end position="254"/>
    </location>
</feature>
<keyword evidence="9" id="KW-0560">Oxidoreductase</keyword>
<dbReference type="SUPFAM" id="SSF63380">
    <property type="entry name" value="Riboflavin synthase domain-like"/>
    <property type="match status" value="1"/>
</dbReference>
<feature type="transmembrane region" description="Helical" evidence="14">
    <location>
        <begin position="193"/>
        <end position="216"/>
    </location>
</feature>
<evidence type="ECO:0000256" key="6">
    <source>
        <dbReference type="ARBA" id="ARBA00022692"/>
    </source>
</evidence>
<dbReference type="GO" id="GO:0006826">
    <property type="term" value="P:iron ion transport"/>
    <property type="evidence" value="ECO:0007669"/>
    <property type="project" value="TreeGrafter"/>
</dbReference>
<feature type="transmembrane region" description="Helical" evidence="14">
    <location>
        <begin position="304"/>
        <end position="325"/>
    </location>
</feature>
<sequence length="699" mass="76791">MSYLNPESTSPTYNLSSSFISKRAAWGGVDAEHPFEILSNPEEVPPLFISILVLILFGFFFFSNLPKFIYRLASNSKGGELFNGIKLSSKPPSTSPNVVTGGFALAQTPITARSRASTFVSTSVPQFPNSEGSPIYPSPTYQTPTTATPLRSFNTYPSPSSERLIRKTNPPRSLPSLSSVIPLGHWLDASIPLLSYTLGQTFVCLLWAGLIALALFYNCNVVTETVRSGFVATNQLPIVFLLAGKVNWIGYLVGKGYEKLNFLHRFVGRCIFIASTFHAGGYLVKWLKKGGITYVSEASQKPFIMAGIVAWSAFAFIGLTSIPIIRKRMYGLFWASHWIGFVTAIVALMFHKPYTGLFATICLLLYTKDLILRLILKTRVVPAKIIAFPAPSSDLSSGSTQIILPLRSGWRAGQHVFIRVPALREMGGMAWLENHPFTIGSGEGGELVLIVKKAGDWTRNLYDFALRGGVVRLSVSPSPEKDDGMNEVDFSQEDKRDMNLVERVEEVLGRNCKVLVEGPYGGPCSTVFASYSGIMLIAGGSGITYSLGMFEDVIRKAEEGHLRASTVHFVWVVKTYEHALSLLNHLEDLNSRACQTIFKPLITIYISRSFRRETFTQGSIRFVTARPDLPTVLREGVGKTRSDILSMSCAPGVGSCGMIVGVCGPRRLIDGANLAVRSVSWKDKRDIGGITVHNETFGW</sequence>
<evidence type="ECO:0000256" key="4">
    <source>
        <dbReference type="ARBA" id="ARBA00022448"/>
    </source>
</evidence>
<evidence type="ECO:0000256" key="14">
    <source>
        <dbReference type="SAM" id="Phobius"/>
    </source>
</evidence>
<name>A0AAJ8M8I3_9TREE</name>
<keyword evidence="12" id="KW-0325">Glycoprotein</keyword>
<dbReference type="GO" id="GO:0005886">
    <property type="term" value="C:plasma membrane"/>
    <property type="evidence" value="ECO:0007669"/>
    <property type="project" value="UniProtKB-SubCell"/>
</dbReference>
<evidence type="ECO:0000256" key="1">
    <source>
        <dbReference type="ARBA" id="ARBA00004651"/>
    </source>
</evidence>
<dbReference type="InterPro" id="IPR017927">
    <property type="entry name" value="FAD-bd_FR_type"/>
</dbReference>
<keyword evidence="17" id="KW-1185">Reference proteome</keyword>
<dbReference type="Gene3D" id="3.40.50.80">
    <property type="entry name" value="Nucleotide-binding domain of ferredoxin-NADP reductase (FNR) module"/>
    <property type="match status" value="1"/>
</dbReference>
<keyword evidence="4" id="KW-0813">Transport</keyword>
<dbReference type="GO" id="GO:0052851">
    <property type="term" value="F:ferric-chelate reductase (NADPH) activity"/>
    <property type="evidence" value="ECO:0007669"/>
    <property type="project" value="UniProtKB-EC"/>
</dbReference>
<dbReference type="InterPro" id="IPR013121">
    <property type="entry name" value="Fe_red_NAD-bd_6"/>
</dbReference>
<keyword evidence="6 14" id="KW-0812">Transmembrane</keyword>
<feature type="transmembrane region" description="Helical" evidence="14">
    <location>
        <begin position="266"/>
        <end position="284"/>
    </location>
</feature>
<dbReference type="GO" id="GO:0015677">
    <property type="term" value="P:copper ion import"/>
    <property type="evidence" value="ECO:0007669"/>
    <property type="project" value="TreeGrafter"/>
</dbReference>
<protein>
    <recommendedName>
        <fullName evidence="3">ferric-chelate reductase (NADPH)</fullName>
        <ecNumber evidence="3">1.16.1.9</ecNumber>
    </recommendedName>
</protein>
<keyword evidence="8 14" id="KW-1133">Transmembrane helix</keyword>
<organism evidence="16 17">
    <name type="scientific">Kwoniella bestiolae CBS 10118</name>
    <dbReference type="NCBI Taxonomy" id="1296100"/>
    <lineage>
        <taxon>Eukaryota</taxon>
        <taxon>Fungi</taxon>
        <taxon>Dikarya</taxon>
        <taxon>Basidiomycota</taxon>
        <taxon>Agaricomycotina</taxon>
        <taxon>Tremellomycetes</taxon>
        <taxon>Tremellales</taxon>
        <taxon>Cryptococcaceae</taxon>
        <taxon>Kwoniella</taxon>
    </lineage>
</organism>
<dbReference type="SFLD" id="SFLDS00052">
    <property type="entry name" value="Ferric_Reductase_Domain"/>
    <property type="match status" value="1"/>
</dbReference>
<evidence type="ECO:0000256" key="13">
    <source>
        <dbReference type="ARBA" id="ARBA00048483"/>
    </source>
</evidence>
<dbReference type="AlphaFoldDB" id="A0AAJ8M8I3"/>
<dbReference type="InterPro" id="IPR051410">
    <property type="entry name" value="Ferric/Cupric_Reductase"/>
</dbReference>
<dbReference type="InterPro" id="IPR039261">
    <property type="entry name" value="FNR_nucleotide-bd"/>
</dbReference>
<dbReference type="PANTHER" id="PTHR32361">
    <property type="entry name" value="FERRIC/CUPRIC REDUCTASE TRANSMEMBRANE COMPONENT"/>
    <property type="match status" value="1"/>
</dbReference>
<evidence type="ECO:0000259" key="15">
    <source>
        <dbReference type="PROSITE" id="PS51384"/>
    </source>
</evidence>
<feature type="transmembrane region" description="Helical" evidence="14">
    <location>
        <begin position="44"/>
        <end position="62"/>
    </location>
</feature>
<feature type="transmembrane region" description="Helical" evidence="14">
    <location>
        <begin position="356"/>
        <end position="376"/>
    </location>
</feature>
<dbReference type="PANTHER" id="PTHR32361:SF9">
    <property type="entry name" value="FERRIC REDUCTASE TRANSMEMBRANE COMPONENT 3-RELATED"/>
    <property type="match status" value="1"/>
</dbReference>
<dbReference type="GeneID" id="30206649"/>
<dbReference type="KEGG" id="kbi:30206649"/>
<evidence type="ECO:0000313" key="16">
    <source>
        <dbReference type="EMBL" id="WVW81554.1"/>
    </source>
</evidence>
<evidence type="ECO:0000313" key="17">
    <source>
        <dbReference type="Proteomes" id="UP000092730"/>
    </source>
</evidence>
<dbReference type="EMBL" id="CP144542">
    <property type="protein sequence ID" value="WVW81554.1"/>
    <property type="molecule type" value="Genomic_DNA"/>
</dbReference>
<evidence type="ECO:0000256" key="2">
    <source>
        <dbReference type="ARBA" id="ARBA00006278"/>
    </source>
</evidence>
<feature type="transmembrane region" description="Helical" evidence="14">
    <location>
        <begin position="332"/>
        <end position="350"/>
    </location>
</feature>
<feature type="domain" description="FAD-binding FR-type" evidence="15">
    <location>
        <begin position="351"/>
        <end position="526"/>
    </location>
</feature>
<evidence type="ECO:0000256" key="3">
    <source>
        <dbReference type="ARBA" id="ARBA00012668"/>
    </source>
</evidence>
<gene>
    <name evidence="16" type="ORF">I302_103549</name>
</gene>
<dbReference type="SUPFAM" id="SSF52343">
    <property type="entry name" value="Ferredoxin reductase-like, C-terminal NADP-linked domain"/>
    <property type="match status" value="1"/>
</dbReference>
<dbReference type="GO" id="GO:0006879">
    <property type="term" value="P:intracellular iron ion homeostasis"/>
    <property type="evidence" value="ECO:0007669"/>
    <property type="project" value="TreeGrafter"/>
</dbReference>
<dbReference type="Pfam" id="PF01794">
    <property type="entry name" value="Ferric_reduct"/>
    <property type="match status" value="1"/>
</dbReference>
<evidence type="ECO:0000256" key="9">
    <source>
        <dbReference type="ARBA" id="ARBA00023002"/>
    </source>
</evidence>
<keyword evidence="5" id="KW-1003">Cell membrane</keyword>
<evidence type="ECO:0000256" key="10">
    <source>
        <dbReference type="ARBA" id="ARBA00023065"/>
    </source>
</evidence>
<dbReference type="InterPro" id="IPR017938">
    <property type="entry name" value="Riboflavin_synthase-like_b-brl"/>
</dbReference>
<dbReference type="Pfam" id="PF08030">
    <property type="entry name" value="NAD_binding_6"/>
    <property type="match status" value="1"/>
</dbReference>
<keyword evidence="7" id="KW-0249">Electron transport</keyword>
<dbReference type="InterPro" id="IPR013130">
    <property type="entry name" value="Fe3_Rdtase_TM_dom"/>
</dbReference>
<evidence type="ECO:0000256" key="7">
    <source>
        <dbReference type="ARBA" id="ARBA00022982"/>
    </source>
</evidence>
<keyword evidence="10" id="KW-0406">Ion transport</keyword>
<reference evidence="16" key="2">
    <citation type="submission" date="2024-02" db="EMBL/GenBank/DDBJ databases">
        <title>Comparative genomics of Cryptococcus and Kwoniella reveals pathogenesis evolution and contrasting modes of karyotype evolution via chromosome fusion or intercentromeric recombination.</title>
        <authorList>
            <person name="Coelho M.A."/>
            <person name="David-Palma M."/>
            <person name="Shea T."/>
            <person name="Bowers K."/>
            <person name="McGinley-Smith S."/>
            <person name="Mohammad A.W."/>
            <person name="Gnirke A."/>
            <person name="Yurkov A.M."/>
            <person name="Nowrousian M."/>
            <person name="Sun S."/>
            <person name="Cuomo C.A."/>
            <person name="Heitman J."/>
        </authorList>
    </citation>
    <scope>NUCLEOTIDE SEQUENCE</scope>
    <source>
        <strain evidence="16">CBS 10118</strain>
    </source>
</reference>
<dbReference type="Proteomes" id="UP000092730">
    <property type="component" value="Chromosome 2"/>
</dbReference>
<proteinExistence type="inferred from homology"/>
<evidence type="ECO:0000256" key="11">
    <source>
        <dbReference type="ARBA" id="ARBA00023136"/>
    </source>
</evidence>
<reference evidence="16" key="1">
    <citation type="submission" date="2013-07" db="EMBL/GenBank/DDBJ databases">
        <authorList>
            <consortium name="The Broad Institute Genome Sequencing Platform"/>
            <person name="Cuomo C."/>
            <person name="Litvintseva A."/>
            <person name="Chen Y."/>
            <person name="Heitman J."/>
            <person name="Sun S."/>
            <person name="Springer D."/>
            <person name="Dromer F."/>
            <person name="Young S.K."/>
            <person name="Zeng Q."/>
            <person name="Gargeya S."/>
            <person name="Fitzgerald M."/>
            <person name="Abouelleil A."/>
            <person name="Alvarado L."/>
            <person name="Berlin A.M."/>
            <person name="Chapman S.B."/>
            <person name="Dewar J."/>
            <person name="Goldberg J."/>
            <person name="Griggs A."/>
            <person name="Gujja S."/>
            <person name="Hansen M."/>
            <person name="Howarth C."/>
            <person name="Imamovic A."/>
            <person name="Larimer J."/>
            <person name="McCowan C."/>
            <person name="Murphy C."/>
            <person name="Pearson M."/>
            <person name="Priest M."/>
            <person name="Roberts A."/>
            <person name="Saif S."/>
            <person name="Shea T."/>
            <person name="Sykes S."/>
            <person name="Wortman J."/>
            <person name="Nusbaum C."/>
            <person name="Birren B."/>
        </authorList>
    </citation>
    <scope>NUCLEOTIDE SEQUENCE</scope>
    <source>
        <strain evidence="16">CBS 10118</strain>
    </source>
</reference>
<dbReference type="CDD" id="cd06186">
    <property type="entry name" value="NOX_Duox_like_FAD_NADP"/>
    <property type="match status" value="1"/>
</dbReference>
<dbReference type="EC" id="1.16.1.9" evidence="3"/>
<dbReference type="SFLD" id="SFLDG01168">
    <property type="entry name" value="Ferric_reductase_subgroup_(FRE"/>
    <property type="match status" value="1"/>
</dbReference>
<dbReference type="RefSeq" id="XP_065725759.1">
    <property type="nucleotide sequence ID" value="XM_065869687.1"/>
</dbReference>
<keyword evidence="11 14" id="KW-0472">Membrane</keyword>
<comment type="catalytic activity">
    <reaction evidence="13">
        <text>2 a Fe(II)-siderophore + NADP(+) + H(+) = 2 a Fe(III)-siderophore + NADPH</text>
        <dbReference type="Rhea" id="RHEA:28795"/>
        <dbReference type="Rhea" id="RHEA-COMP:11342"/>
        <dbReference type="Rhea" id="RHEA-COMP:11344"/>
        <dbReference type="ChEBI" id="CHEBI:15378"/>
        <dbReference type="ChEBI" id="CHEBI:29033"/>
        <dbReference type="ChEBI" id="CHEBI:29034"/>
        <dbReference type="ChEBI" id="CHEBI:57783"/>
        <dbReference type="ChEBI" id="CHEBI:58349"/>
        <dbReference type="EC" id="1.16.1.9"/>
    </reaction>
</comment>
<dbReference type="Pfam" id="PF08022">
    <property type="entry name" value="FAD_binding_8"/>
    <property type="match status" value="1"/>
</dbReference>
<evidence type="ECO:0000256" key="12">
    <source>
        <dbReference type="ARBA" id="ARBA00023180"/>
    </source>
</evidence>
<comment type="similarity">
    <text evidence="2">Belongs to the ferric reductase (FRE) family.</text>
</comment>
<accession>A0AAJ8M8I3</accession>
<evidence type="ECO:0000256" key="5">
    <source>
        <dbReference type="ARBA" id="ARBA00022475"/>
    </source>
</evidence>
<comment type="subcellular location">
    <subcellularLocation>
        <location evidence="1">Cell membrane</location>
        <topology evidence="1">Multi-pass membrane protein</topology>
    </subcellularLocation>
</comment>
<evidence type="ECO:0000256" key="8">
    <source>
        <dbReference type="ARBA" id="ARBA00022989"/>
    </source>
</evidence>